<organism evidence="2 3">
    <name type="scientific">Loigolactobacillus rennini DSM 20253</name>
    <dbReference type="NCBI Taxonomy" id="1423796"/>
    <lineage>
        <taxon>Bacteria</taxon>
        <taxon>Bacillati</taxon>
        <taxon>Bacillota</taxon>
        <taxon>Bacilli</taxon>
        <taxon>Lactobacillales</taxon>
        <taxon>Lactobacillaceae</taxon>
        <taxon>Loigolactobacillus</taxon>
    </lineage>
</organism>
<dbReference type="Pfam" id="PF19700">
    <property type="entry name" value="DUF6198"/>
    <property type="match status" value="1"/>
</dbReference>
<proteinExistence type="predicted"/>
<keyword evidence="1" id="KW-0812">Transmembrane</keyword>
<evidence type="ECO:0000313" key="3">
    <source>
        <dbReference type="Proteomes" id="UP000051638"/>
    </source>
</evidence>
<evidence type="ECO:0000256" key="1">
    <source>
        <dbReference type="SAM" id="Phobius"/>
    </source>
</evidence>
<feature type="transmembrane region" description="Helical" evidence="1">
    <location>
        <begin position="161"/>
        <end position="185"/>
    </location>
</feature>
<dbReference type="InterPro" id="IPR038750">
    <property type="entry name" value="YczE/YyaS-like"/>
</dbReference>
<dbReference type="PATRIC" id="fig|1423796.3.peg.606"/>
<accession>A0A0R2DEP5</accession>
<reference evidence="2 3" key="1">
    <citation type="journal article" date="2015" name="Genome Announc.">
        <title>Expanding the biotechnology potential of lactobacilli through comparative genomics of 213 strains and associated genera.</title>
        <authorList>
            <person name="Sun Z."/>
            <person name="Harris H.M."/>
            <person name="McCann A."/>
            <person name="Guo C."/>
            <person name="Argimon S."/>
            <person name="Zhang W."/>
            <person name="Yang X."/>
            <person name="Jeffery I.B."/>
            <person name="Cooney J.C."/>
            <person name="Kagawa T.F."/>
            <person name="Liu W."/>
            <person name="Song Y."/>
            <person name="Salvetti E."/>
            <person name="Wrobel A."/>
            <person name="Rasinkangas P."/>
            <person name="Parkhill J."/>
            <person name="Rea M.C."/>
            <person name="O'Sullivan O."/>
            <person name="Ritari J."/>
            <person name="Douillard F.P."/>
            <person name="Paul Ross R."/>
            <person name="Yang R."/>
            <person name="Briner A.E."/>
            <person name="Felis G.E."/>
            <person name="de Vos W.M."/>
            <person name="Barrangou R."/>
            <person name="Klaenhammer T.R."/>
            <person name="Caufield P.W."/>
            <person name="Cui Y."/>
            <person name="Zhang H."/>
            <person name="O'Toole P.W."/>
        </authorList>
    </citation>
    <scope>NUCLEOTIDE SEQUENCE [LARGE SCALE GENOMIC DNA]</scope>
    <source>
        <strain evidence="2 3">DSM 20253</strain>
    </source>
</reference>
<keyword evidence="1" id="KW-0472">Membrane</keyword>
<dbReference type="PANTHER" id="PTHR40078">
    <property type="entry name" value="INTEGRAL MEMBRANE PROTEIN-RELATED"/>
    <property type="match status" value="1"/>
</dbReference>
<dbReference type="Proteomes" id="UP000051638">
    <property type="component" value="Unassembled WGS sequence"/>
</dbReference>
<gene>
    <name evidence="2" type="ORF">FC24_GL000588</name>
</gene>
<dbReference type="PANTHER" id="PTHR40078:SF1">
    <property type="entry name" value="INTEGRAL MEMBRANE PROTEIN"/>
    <property type="match status" value="1"/>
</dbReference>
<dbReference type="OrthoDB" id="3237813at2"/>
<feature type="transmembrane region" description="Helical" evidence="1">
    <location>
        <begin position="191"/>
        <end position="212"/>
    </location>
</feature>
<sequence>MSGEGNISATLKQDYTKRWCYLGLSLLINATGHALTIATNLGSAVWTASAVNLYHLWPLSLRLTLFLCGVLVALANAVMIHRLDWIRFAGNLLFITPFSYLIQLFTQLIIYLGINNLALIFRIIIDIGGILCVALATSIYQRANIVLHPNDDFMQILRYRYFKGNATIAQMAHYIPPMLIMVVTYCLSGKIFAVNIGTLICLLFQGSFIGYFDLHTFKGLKHYDLAKLLRKG</sequence>
<name>A0A0R2DEP5_9LACO</name>
<feature type="transmembrane region" description="Helical" evidence="1">
    <location>
        <begin position="92"/>
        <end position="114"/>
    </location>
</feature>
<feature type="transmembrane region" description="Helical" evidence="1">
    <location>
        <begin position="20"/>
        <end position="39"/>
    </location>
</feature>
<dbReference type="EMBL" id="AYYI01000021">
    <property type="protein sequence ID" value="KRM98955.1"/>
    <property type="molecule type" value="Genomic_DNA"/>
</dbReference>
<keyword evidence="1" id="KW-1133">Transmembrane helix</keyword>
<evidence type="ECO:0000313" key="2">
    <source>
        <dbReference type="EMBL" id="KRM98955.1"/>
    </source>
</evidence>
<dbReference type="STRING" id="1423796.FC24_GL000588"/>
<feature type="transmembrane region" description="Helical" evidence="1">
    <location>
        <begin position="59"/>
        <end position="80"/>
    </location>
</feature>
<dbReference type="AlphaFoldDB" id="A0A0R2DEP5"/>
<comment type="caution">
    <text evidence="2">The sequence shown here is derived from an EMBL/GenBank/DDBJ whole genome shotgun (WGS) entry which is preliminary data.</text>
</comment>
<feature type="transmembrane region" description="Helical" evidence="1">
    <location>
        <begin position="120"/>
        <end position="140"/>
    </location>
</feature>
<protein>
    <submittedName>
        <fullName evidence="2">Putative sugar specific permease (Putative)</fullName>
    </submittedName>
</protein>
<keyword evidence="3" id="KW-1185">Reference proteome</keyword>